<dbReference type="CDD" id="cd04486">
    <property type="entry name" value="YhcR_OBF_like"/>
    <property type="match status" value="1"/>
</dbReference>
<feature type="domain" description="Endonuclease/exonuclease/phosphatase" evidence="6">
    <location>
        <begin position="618"/>
        <end position="915"/>
    </location>
</feature>
<evidence type="ECO:0000259" key="5">
    <source>
        <dbReference type="Pfam" id="PF03160"/>
    </source>
</evidence>
<dbReference type="InterPro" id="IPR005135">
    <property type="entry name" value="Endo/exonuclease/phosphatase"/>
</dbReference>
<dbReference type="GO" id="GO:0003824">
    <property type="term" value="F:catalytic activity"/>
    <property type="evidence" value="ECO:0007669"/>
    <property type="project" value="InterPro"/>
</dbReference>
<evidence type="ECO:0008006" key="9">
    <source>
        <dbReference type="Google" id="ProtNLM"/>
    </source>
</evidence>
<name>A0A2Z4GB97_9BACT</name>
<dbReference type="Pfam" id="PF03160">
    <property type="entry name" value="Calx-beta"/>
    <property type="match status" value="1"/>
</dbReference>
<feature type="domain" description="Calx-beta" evidence="5">
    <location>
        <begin position="232"/>
        <end position="314"/>
    </location>
</feature>
<dbReference type="Gene3D" id="3.60.10.10">
    <property type="entry name" value="Endonuclease/exonuclease/phosphatase"/>
    <property type="match status" value="1"/>
</dbReference>
<gene>
    <name evidence="7" type="ORF">DJ013_10370</name>
</gene>
<dbReference type="InterPro" id="IPR047971">
    <property type="entry name" value="ExeM-like"/>
</dbReference>
<proteinExistence type="predicted"/>
<dbReference type="InterPro" id="IPR038081">
    <property type="entry name" value="CalX-like_sf"/>
</dbReference>
<dbReference type="Proteomes" id="UP000249873">
    <property type="component" value="Chromosome"/>
</dbReference>
<keyword evidence="3" id="KW-0106">Calcium</keyword>
<accession>A0A2Z4GB97</accession>
<protein>
    <recommendedName>
        <fullName evidence="9">ExeM/NucH family extracellular endonuclease</fullName>
    </recommendedName>
</protein>
<dbReference type="Pfam" id="PF03372">
    <property type="entry name" value="Exo_endo_phos"/>
    <property type="match status" value="1"/>
</dbReference>
<dbReference type="GO" id="GO:0016020">
    <property type="term" value="C:membrane"/>
    <property type="evidence" value="ECO:0007669"/>
    <property type="project" value="InterPro"/>
</dbReference>
<sequence>MVNYSPYIKPFRSVFYALLTLSYFTSSAQLVGWDFNATSDYGNSPQAASTINAHLTTSGLVRGSGVTTSGSAAARAWGGKGWSSTESEAITDSAFVTFTVSPSSGYAVSLSAINPLTYRRSGTGPDSCKLQYQVDAGAFIDISMLEFTSTSSSGSTIPSIDLSGIPVLQNIPSASTITFRLLPFGGTSSAGSFYLFDKGNNTDTDFGLEGEMSNEGGIPSISINDMSMAEGNSGTQTFQFTVSLTGPAPAGGVTFDIKTTDNTATAPTDYTAVNLTSQNIPEGNLSYTFDVLVNGDTDLESTESFFVDISNFTNANAIDNQGLGTIIDEDTPIIFTKIHEIQGTGNTTALTLGSTHSVEAIVIRNFSGYSGLSGFYLQEEESDYDADPNTSEGLFVYDPSGIFTGNEGDLVRVKGDVAEYASGASSSLTQLNNITEAMVVSSNNSMPAASNVSFPVNSLDDLEKHEGMLVKVTAASGSLTVTDTYNLSRYGQVLLSTEAASNQAGTDGRIDQFTQFNAPDTTAHAAYLAELPKRQFYIDDASGTQNPENIIFARGGNPLSANNTLRGGDTVDEIIAVLDERFEGYRLQTADPINFQATNPRLNSPSDVGPLATLKVASFNVLNYFNGDGMGGGFPTARGADNLTEFNRQRDKIVKAIADLDADVVGLMEIENDGFASTSAIQDLINGINAIVGDSTYQFIEPTVVTASDVITVAIIYKPAKVTPQGAAVVIPDSYGHAAFDVTGRKPLVQTFKQVANSERFTIGVNHFKSKGSISPDSQNVAQGDGQGNNNYLRTHQSQDLLNWLATNPTAATNTDILLLGDFNAYALEDPLTYLESNGYVNQSPHEEHSYTFSGMWGALDHAFASSSLNAKVTGSTIWNINGAEPTILDYNTENKSVTQIVNYYNNDAFRASDHDPVLIGLNLTGTPCVTDVVLESSITLSQVAGNSIVGKTNNAITAGQSIVYDASNFILLEPGFSTKSGSVFETKLVGCN</sequence>
<keyword evidence="1 4" id="KW-0732">Signal</keyword>
<dbReference type="InterPro" id="IPR036691">
    <property type="entry name" value="Endo/exonu/phosph_ase_sf"/>
</dbReference>
<keyword evidence="8" id="KW-1185">Reference proteome</keyword>
<feature type="signal peptide" evidence="4">
    <location>
        <begin position="1"/>
        <end position="28"/>
    </location>
</feature>
<dbReference type="PANTHER" id="PTHR42834:SF1">
    <property type="entry name" value="ENDONUCLEASE_EXONUCLEASE_PHOSPHATASE FAMILY PROTEIN (AFU_ORTHOLOGUE AFUA_3G09210)"/>
    <property type="match status" value="1"/>
</dbReference>
<dbReference type="PANTHER" id="PTHR42834">
    <property type="entry name" value="ENDONUCLEASE/EXONUCLEASE/PHOSPHATASE FAMILY PROTEIN (AFU_ORTHOLOGUE AFUA_3G09210)"/>
    <property type="match status" value="1"/>
</dbReference>
<dbReference type="OrthoDB" id="9800417at2"/>
<dbReference type="RefSeq" id="WP_111371745.1">
    <property type="nucleotide sequence ID" value="NZ_CP029480.1"/>
</dbReference>
<evidence type="ECO:0000256" key="2">
    <source>
        <dbReference type="ARBA" id="ARBA00022737"/>
    </source>
</evidence>
<evidence type="ECO:0000313" key="7">
    <source>
        <dbReference type="EMBL" id="AWV98552.1"/>
    </source>
</evidence>
<reference evidence="7 8" key="1">
    <citation type="submission" date="2018-05" db="EMBL/GenBank/DDBJ databases">
        <title>Complete genome sequence of Arcticibacterium luteifluviistationis SM1504T, a cytophagaceae bacterium isolated from Arctic surface seawater.</title>
        <authorList>
            <person name="Li Y."/>
            <person name="Qin Q.-L."/>
        </authorList>
    </citation>
    <scope>NUCLEOTIDE SEQUENCE [LARGE SCALE GENOMIC DNA]</scope>
    <source>
        <strain evidence="7 8">SM1504</strain>
    </source>
</reference>
<dbReference type="SUPFAM" id="SSF56219">
    <property type="entry name" value="DNase I-like"/>
    <property type="match status" value="1"/>
</dbReference>
<organism evidence="7 8">
    <name type="scientific">Arcticibacterium luteifluviistationis</name>
    <dbReference type="NCBI Taxonomy" id="1784714"/>
    <lineage>
        <taxon>Bacteria</taxon>
        <taxon>Pseudomonadati</taxon>
        <taxon>Bacteroidota</taxon>
        <taxon>Cytophagia</taxon>
        <taxon>Cytophagales</taxon>
        <taxon>Leadbetterellaceae</taxon>
        <taxon>Arcticibacterium</taxon>
    </lineage>
</organism>
<dbReference type="NCBIfam" id="NF033681">
    <property type="entry name" value="ExeM_NucH_DNase"/>
    <property type="match status" value="1"/>
</dbReference>
<dbReference type="InterPro" id="IPR055015">
    <property type="entry name" value="GCX_COOH"/>
</dbReference>
<evidence type="ECO:0000256" key="4">
    <source>
        <dbReference type="SAM" id="SignalP"/>
    </source>
</evidence>
<evidence type="ECO:0000313" key="8">
    <source>
        <dbReference type="Proteomes" id="UP000249873"/>
    </source>
</evidence>
<keyword evidence="2" id="KW-0677">Repeat</keyword>
<dbReference type="KEGG" id="als:DJ013_10370"/>
<dbReference type="CDD" id="cd10283">
    <property type="entry name" value="MnuA_DNase1-like"/>
    <property type="match status" value="1"/>
</dbReference>
<dbReference type="AlphaFoldDB" id="A0A2Z4GB97"/>
<dbReference type="Gene3D" id="2.60.40.2030">
    <property type="match status" value="1"/>
</dbReference>
<evidence type="ECO:0000256" key="1">
    <source>
        <dbReference type="ARBA" id="ARBA00022729"/>
    </source>
</evidence>
<dbReference type="GO" id="GO:0007154">
    <property type="term" value="P:cell communication"/>
    <property type="evidence" value="ECO:0007669"/>
    <property type="project" value="InterPro"/>
</dbReference>
<evidence type="ECO:0000256" key="3">
    <source>
        <dbReference type="ARBA" id="ARBA00022837"/>
    </source>
</evidence>
<dbReference type="EMBL" id="CP029480">
    <property type="protein sequence ID" value="AWV98552.1"/>
    <property type="molecule type" value="Genomic_DNA"/>
</dbReference>
<dbReference type="SUPFAM" id="SSF141072">
    <property type="entry name" value="CalX-like"/>
    <property type="match status" value="1"/>
</dbReference>
<dbReference type="InterPro" id="IPR003644">
    <property type="entry name" value="Calx_beta"/>
</dbReference>
<dbReference type="NCBIfam" id="NF045639">
    <property type="entry name" value="GCX_COOH"/>
    <property type="match status" value="1"/>
</dbReference>
<evidence type="ECO:0000259" key="6">
    <source>
        <dbReference type="Pfam" id="PF03372"/>
    </source>
</evidence>
<feature type="chain" id="PRO_5016362547" description="ExeM/NucH family extracellular endonuclease" evidence="4">
    <location>
        <begin position="29"/>
        <end position="993"/>
    </location>
</feature>